<evidence type="ECO:0000256" key="1">
    <source>
        <dbReference type="SAM" id="MobiDB-lite"/>
    </source>
</evidence>
<feature type="compositionally biased region" description="Acidic residues" evidence="1">
    <location>
        <begin position="14"/>
        <end position="25"/>
    </location>
</feature>
<evidence type="ECO:0000256" key="2">
    <source>
        <dbReference type="SAM" id="Phobius"/>
    </source>
</evidence>
<feature type="compositionally biased region" description="Gly residues" evidence="1">
    <location>
        <begin position="1"/>
        <end position="13"/>
    </location>
</feature>
<keyword evidence="2" id="KW-0812">Transmembrane</keyword>
<name>M0NQN3_9EURY</name>
<comment type="caution">
    <text evidence="3">The sequence shown here is derived from an EMBL/GenBank/DDBJ whole genome shotgun (WGS) entry which is preliminary data.</text>
</comment>
<accession>M0NQN3</accession>
<gene>
    <name evidence="3" type="ORF">C468_14088</name>
</gene>
<organism evidence="3 4">
    <name type="scientific">Halorubrum kocurii JCM 14978</name>
    <dbReference type="NCBI Taxonomy" id="1230456"/>
    <lineage>
        <taxon>Archaea</taxon>
        <taxon>Methanobacteriati</taxon>
        <taxon>Methanobacteriota</taxon>
        <taxon>Stenosarchaea group</taxon>
        <taxon>Halobacteria</taxon>
        <taxon>Halobacteriales</taxon>
        <taxon>Haloferacaceae</taxon>
        <taxon>Halorubrum</taxon>
    </lineage>
</organism>
<dbReference type="Proteomes" id="UP000011546">
    <property type="component" value="Unassembled WGS sequence"/>
</dbReference>
<dbReference type="RefSeq" id="WP_008849486.1">
    <property type="nucleotide sequence ID" value="NZ_AOJH01000083.1"/>
</dbReference>
<dbReference type="EMBL" id="AOJH01000083">
    <property type="protein sequence ID" value="EMA59928.1"/>
    <property type="molecule type" value="Genomic_DNA"/>
</dbReference>
<feature type="region of interest" description="Disordered" evidence="1">
    <location>
        <begin position="1"/>
        <end position="25"/>
    </location>
</feature>
<dbReference type="STRING" id="1230456.C468_14088"/>
<evidence type="ECO:0000313" key="4">
    <source>
        <dbReference type="Proteomes" id="UP000011546"/>
    </source>
</evidence>
<protein>
    <submittedName>
        <fullName evidence="3">Uncharacterized protein</fullName>
    </submittedName>
</protein>
<dbReference type="PATRIC" id="fig|1230456.3.peg.2803"/>
<evidence type="ECO:0000313" key="3">
    <source>
        <dbReference type="EMBL" id="EMA59928.1"/>
    </source>
</evidence>
<dbReference type="AlphaFoldDB" id="M0NQN3"/>
<proteinExistence type="predicted"/>
<reference evidence="3 4" key="1">
    <citation type="journal article" date="2014" name="PLoS Genet.">
        <title>Phylogenetically driven sequencing of extremely halophilic archaea reveals strategies for static and dynamic osmo-response.</title>
        <authorList>
            <person name="Becker E.A."/>
            <person name="Seitzer P.M."/>
            <person name="Tritt A."/>
            <person name="Larsen D."/>
            <person name="Krusor M."/>
            <person name="Yao A.I."/>
            <person name="Wu D."/>
            <person name="Madern D."/>
            <person name="Eisen J.A."/>
            <person name="Darling A.E."/>
            <person name="Facciotti M.T."/>
        </authorList>
    </citation>
    <scope>NUCLEOTIDE SEQUENCE [LARGE SCALE GENOMIC DNA]</scope>
    <source>
        <strain evidence="3 4">JCM 14978</strain>
    </source>
</reference>
<keyword evidence="2" id="KW-1133">Transmembrane helix</keyword>
<keyword evidence="2" id="KW-0472">Membrane</keyword>
<sequence length="220" mass="22969">MDTYPGGGGGGSDDGSDGGSDDGSDDGGGGVFAGLTRSRILGILGISTGLWASLTDFGERLAEADSLRDLVVEIVLTELVSAFLSFFEYLFAEVLYAVEVVSRSFWVSIVAPFGELYDSFTEPIIGSLETLRTTVESAVASTGIAAPFVALTGWVAVLLVVAAIVGVLWSLAETYLPTEAVTANASRLYDLARSPFEVLRRLVGGAARVVRGDTEGPDES</sequence>
<feature type="transmembrane region" description="Helical" evidence="2">
    <location>
        <begin position="144"/>
        <end position="169"/>
    </location>
</feature>
<keyword evidence="4" id="KW-1185">Reference proteome</keyword>